<dbReference type="GO" id="GO:0051539">
    <property type="term" value="F:4 iron, 4 sulfur cluster binding"/>
    <property type="evidence" value="ECO:0007669"/>
    <property type="project" value="UniProtKB-UniRule"/>
</dbReference>
<dbReference type="InterPro" id="IPR011063">
    <property type="entry name" value="TilS/TtcA_N"/>
</dbReference>
<evidence type="ECO:0000256" key="1">
    <source>
        <dbReference type="ARBA" id="ARBA00022485"/>
    </source>
</evidence>
<reference evidence="15" key="1">
    <citation type="submission" date="2020-05" db="EMBL/GenBank/DDBJ databases">
        <title>Fertoebacter nigrum gen. nov., sp. nov., a new member of the family Rhodobacteraceae.</title>
        <authorList>
            <person name="Szuroczki S."/>
            <person name="Abbaszade G."/>
            <person name="Buni D."/>
            <person name="Schumann P."/>
            <person name="Toth E."/>
        </authorList>
    </citation>
    <scope>NUCLEOTIDE SEQUENCE</scope>
    <source>
        <strain evidence="15">RG-N-1a</strain>
    </source>
</reference>
<feature type="binding site" evidence="13">
    <location>
        <position position="218"/>
    </location>
    <ligand>
        <name>[4Fe-4S] cluster</name>
        <dbReference type="ChEBI" id="CHEBI:49883"/>
    </ligand>
</feature>
<name>A0A8X8GZV3_9RHOB</name>
<dbReference type="InterPro" id="IPR012089">
    <property type="entry name" value="tRNA_Cyd_32_2_STrfase"/>
</dbReference>
<evidence type="ECO:0000313" key="16">
    <source>
        <dbReference type="Proteomes" id="UP000484076"/>
    </source>
</evidence>
<evidence type="ECO:0000256" key="13">
    <source>
        <dbReference type="HAMAP-Rule" id="MF_01850"/>
    </source>
</evidence>
<comment type="function">
    <text evidence="13">Catalyzes the ATP-dependent 2-thiolation of cytidine in position 32 of tRNA, to form 2-thiocytidine (s(2)C32). The sulfur atoms are provided by the cysteine/cysteine desulfurase (IscS) system.</text>
</comment>
<sequence>MLDDEAIHPLFHGAPATDDFRKLRKRLVRDVRAAIDTYGMVQRGARWLVCLSGGKDSYTLLAVLHELKWRGLLPVDLLACNLDQGQPGFPATVLPEFLASRGVPHRIEYQDTYSIVMDKVPAGQTMCALCSRLRRGNLYRIAREEGCSAVVLGHHRDDILETFFMNLFHGGRLATMPPKLVNEEGDLFLYRPLAFVAEADCAAFASAMNYPIIPCDLCGSQDGLQRQQVKAILDGWEARSPGRRQVMFRALMNARPSHLLDPALFDFAGLAIRPHEPTAIDENPPQLAGEN</sequence>
<protein>
    <recommendedName>
        <fullName evidence="13">tRNA-cytidine(32) 2-sulfurtransferase</fullName>
        <ecNumber evidence="13">2.8.1.-</ecNumber>
    </recommendedName>
    <alternativeName>
        <fullName evidence="13">Two-thiocytidine biosynthesis protein A</fullName>
    </alternativeName>
    <alternativeName>
        <fullName evidence="13">tRNA 2-thiocytidine biosynthesis protein TtcA</fullName>
    </alternativeName>
</protein>
<evidence type="ECO:0000256" key="9">
    <source>
        <dbReference type="ARBA" id="ARBA00022842"/>
    </source>
</evidence>
<accession>A0A8X8GZV3</accession>
<dbReference type="EMBL" id="WHUT02000004">
    <property type="protein sequence ID" value="NUB44486.1"/>
    <property type="molecule type" value="Genomic_DNA"/>
</dbReference>
<evidence type="ECO:0000256" key="4">
    <source>
        <dbReference type="ARBA" id="ARBA00022679"/>
    </source>
</evidence>
<evidence type="ECO:0000256" key="3">
    <source>
        <dbReference type="ARBA" id="ARBA00022555"/>
    </source>
</evidence>
<comment type="subcellular location">
    <subcellularLocation>
        <location evidence="13">Cytoplasm</location>
    </subcellularLocation>
</comment>
<keyword evidence="1 13" id="KW-0004">4Fe-4S</keyword>
<feature type="domain" description="tRNA(Ile)-lysidine/2-thiocytidine synthase N-terminal" evidence="14">
    <location>
        <begin position="47"/>
        <end position="208"/>
    </location>
</feature>
<dbReference type="NCBIfam" id="NF007972">
    <property type="entry name" value="PRK10696.1"/>
    <property type="match status" value="1"/>
</dbReference>
<comment type="similarity">
    <text evidence="13">Belongs to the TtcA family.</text>
</comment>
<dbReference type="SUPFAM" id="SSF52402">
    <property type="entry name" value="Adenine nucleotide alpha hydrolases-like"/>
    <property type="match status" value="1"/>
</dbReference>
<evidence type="ECO:0000256" key="8">
    <source>
        <dbReference type="ARBA" id="ARBA00022840"/>
    </source>
</evidence>
<keyword evidence="16" id="KW-1185">Reference proteome</keyword>
<gene>
    <name evidence="13 15" type="primary">ttcA</name>
    <name evidence="15" type="ORF">GEU84_008840</name>
</gene>
<evidence type="ECO:0000256" key="5">
    <source>
        <dbReference type="ARBA" id="ARBA00022694"/>
    </source>
</evidence>
<evidence type="ECO:0000259" key="14">
    <source>
        <dbReference type="Pfam" id="PF01171"/>
    </source>
</evidence>
<evidence type="ECO:0000256" key="11">
    <source>
        <dbReference type="ARBA" id="ARBA00023004"/>
    </source>
</evidence>
<dbReference type="AlphaFoldDB" id="A0A8X8GZV3"/>
<dbReference type="CDD" id="cd24138">
    <property type="entry name" value="TtcA-like"/>
    <property type="match status" value="1"/>
</dbReference>
<evidence type="ECO:0000256" key="6">
    <source>
        <dbReference type="ARBA" id="ARBA00022723"/>
    </source>
</evidence>
<dbReference type="InterPro" id="IPR014729">
    <property type="entry name" value="Rossmann-like_a/b/a_fold"/>
</dbReference>
<dbReference type="InterPro" id="IPR035107">
    <property type="entry name" value="tRNA_thiolation_TtcA_Ctu1"/>
</dbReference>
<feature type="binding site" evidence="13">
    <location>
        <position position="127"/>
    </location>
    <ligand>
        <name>[4Fe-4S] cluster</name>
        <dbReference type="ChEBI" id="CHEBI:49883"/>
    </ligand>
</feature>
<dbReference type="EC" id="2.8.1.-" evidence="13"/>
<dbReference type="Proteomes" id="UP000484076">
    <property type="component" value="Unassembled WGS sequence"/>
</dbReference>
<dbReference type="PANTHER" id="PTHR43686:SF1">
    <property type="entry name" value="AMINOTRAN_5 DOMAIN-CONTAINING PROTEIN"/>
    <property type="match status" value="1"/>
</dbReference>
<comment type="cofactor">
    <cofactor evidence="13">
        <name>Mg(2+)</name>
        <dbReference type="ChEBI" id="CHEBI:18420"/>
    </cofactor>
</comment>
<keyword evidence="7 13" id="KW-0547">Nucleotide-binding</keyword>
<comment type="miscellaneous">
    <text evidence="13">The thiolation reaction likely consists of two steps: a first activation step by ATP to form an adenylated intermediate of the target base of tRNA, and a second nucleophilic substitution step of the sulfur (S) atom supplied by the hydrosulfide attached to the Fe-S cluster.</text>
</comment>
<dbReference type="GO" id="GO:0005524">
    <property type="term" value="F:ATP binding"/>
    <property type="evidence" value="ECO:0007669"/>
    <property type="project" value="UniProtKB-UniRule"/>
</dbReference>
<dbReference type="HAMAP" id="MF_01850">
    <property type="entry name" value="TtcA"/>
    <property type="match status" value="1"/>
</dbReference>
<dbReference type="PIRSF" id="PIRSF004976">
    <property type="entry name" value="ATPase_YdaO"/>
    <property type="match status" value="1"/>
</dbReference>
<keyword evidence="11 13" id="KW-0408">Iron</keyword>
<evidence type="ECO:0000256" key="10">
    <source>
        <dbReference type="ARBA" id="ARBA00022884"/>
    </source>
</evidence>
<dbReference type="PANTHER" id="PTHR43686">
    <property type="entry name" value="SULFURTRANSFERASE-RELATED"/>
    <property type="match status" value="1"/>
</dbReference>
<dbReference type="RefSeq" id="WP_174539596.1">
    <property type="nucleotide sequence ID" value="NZ_WHUT02000004.1"/>
</dbReference>
<dbReference type="Gene3D" id="3.40.50.620">
    <property type="entry name" value="HUPs"/>
    <property type="match status" value="1"/>
</dbReference>
<keyword evidence="2 13" id="KW-0963">Cytoplasm</keyword>
<keyword evidence="10 13" id="KW-0694">RNA-binding</keyword>
<dbReference type="GO" id="GO:0034227">
    <property type="term" value="P:tRNA thio-modification"/>
    <property type="evidence" value="ECO:0007669"/>
    <property type="project" value="UniProtKB-UniRule"/>
</dbReference>
<comment type="pathway">
    <text evidence="13">tRNA modification.</text>
</comment>
<feature type="short sequence motif" description="PP-loop motif" evidence="13">
    <location>
        <begin position="52"/>
        <end position="57"/>
    </location>
</feature>
<feature type="binding site" evidence="13">
    <location>
        <position position="130"/>
    </location>
    <ligand>
        <name>[4Fe-4S] cluster</name>
        <dbReference type="ChEBI" id="CHEBI:49883"/>
    </ligand>
</feature>
<evidence type="ECO:0000313" key="15">
    <source>
        <dbReference type="EMBL" id="NUB44486.1"/>
    </source>
</evidence>
<organism evidence="15 16">
    <name type="scientific">Fertoeibacter niger</name>
    <dbReference type="NCBI Taxonomy" id="2656921"/>
    <lineage>
        <taxon>Bacteria</taxon>
        <taxon>Pseudomonadati</taxon>
        <taxon>Pseudomonadota</taxon>
        <taxon>Alphaproteobacteria</taxon>
        <taxon>Rhodobacterales</taxon>
        <taxon>Paracoccaceae</taxon>
        <taxon>Fertoeibacter</taxon>
    </lineage>
</organism>
<dbReference type="GO" id="GO:0000287">
    <property type="term" value="F:magnesium ion binding"/>
    <property type="evidence" value="ECO:0007669"/>
    <property type="project" value="UniProtKB-UniRule"/>
</dbReference>
<keyword evidence="12 13" id="KW-0411">Iron-sulfur</keyword>
<dbReference type="GO" id="GO:0005737">
    <property type="term" value="C:cytoplasm"/>
    <property type="evidence" value="ECO:0007669"/>
    <property type="project" value="UniProtKB-SubCell"/>
</dbReference>
<keyword evidence="5 13" id="KW-0819">tRNA processing</keyword>
<dbReference type="Pfam" id="PF01171">
    <property type="entry name" value="ATP_bind_3"/>
    <property type="match status" value="1"/>
</dbReference>
<comment type="caution">
    <text evidence="15">The sequence shown here is derived from an EMBL/GenBank/DDBJ whole genome shotgun (WGS) entry which is preliminary data.</text>
</comment>
<dbReference type="GO" id="GO:0016783">
    <property type="term" value="F:sulfurtransferase activity"/>
    <property type="evidence" value="ECO:0007669"/>
    <property type="project" value="UniProtKB-UniRule"/>
</dbReference>
<proteinExistence type="inferred from homology"/>
<keyword evidence="9 13" id="KW-0460">Magnesium</keyword>
<comment type="cofactor">
    <cofactor evidence="13">
        <name>[4Fe-4S] cluster</name>
        <dbReference type="ChEBI" id="CHEBI:49883"/>
    </cofactor>
    <text evidence="13">Binds 1 [4Fe-4S] cluster per subunit. The cluster is chelated by three Cys residues, the fourth Fe has a free coordination site that may bind a sulfur atom transferred from the persulfide of IscS.</text>
</comment>
<keyword evidence="4 13" id="KW-0808">Transferase</keyword>
<evidence type="ECO:0000256" key="7">
    <source>
        <dbReference type="ARBA" id="ARBA00022741"/>
    </source>
</evidence>
<evidence type="ECO:0000256" key="12">
    <source>
        <dbReference type="ARBA" id="ARBA00023014"/>
    </source>
</evidence>
<evidence type="ECO:0000256" key="2">
    <source>
        <dbReference type="ARBA" id="ARBA00022490"/>
    </source>
</evidence>
<keyword evidence="6 13" id="KW-0479">Metal-binding</keyword>
<keyword evidence="3 13" id="KW-0820">tRNA-binding</keyword>
<dbReference type="GO" id="GO:0000049">
    <property type="term" value="F:tRNA binding"/>
    <property type="evidence" value="ECO:0007669"/>
    <property type="project" value="UniProtKB-KW"/>
</dbReference>
<comment type="catalytic activity">
    <reaction evidence="13">
        <text>cytidine(32) in tRNA + S-sulfanyl-L-cysteinyl-[cysteine desulfurase] + AH2 + ATP = 2-thiocytidine(32) in tRNA + L-cysteinyl-[cysteine desulfurase] + A + AMP + diphosphate + H(+)</text>
        <dbReference type="Rhea" id="RHEA:57048"/>
        <dbReference type="Rhea" id="RHEA-COMP:10288"/>
        <dbReference type="Rhea" id="RHEA-COMP:12157"/>
        <dbReference type="Rhea" id="RHEA-COMP:12158"/>
        <dbReference type="Rhea" id="RHEA-COMP:14821"/>
        <dbReference type="ChEBI" id="CHEBI:13193"/>
        <dbReference type="ChEBI" id="CHEBI:15378"/>
        <dbReference type="ChEBI" id="CHEBI:17499"/>
        <dbReference type="ChEBI" id="CHEBI:29950"/>
        <dbReference type="ChEBI" id="CHEBI:30616"/>
        <dbReference type="ChEBI" id="CHEBI:33019"/>
        <dbReference type="ChEBI" id="CHEBI:61963"/>
        <dbReference type="ChEBI" id="CHEBI:82748"/>
        <dbReference type="ChEBI" id="CHEBI:141453"/>
        <dbReference type="ChEBI" id="CHEBI:456215"/>
    </reaction>
</comment>
<keyword evidence="8 13" id="KW-0067">ATP-binding</keyword>
<comment type="subunit">
    <text evidence="13">Homodimer.</text>
</comment>